<keyword evidence="3" id="KW-1185">Reference proteome</keyword>
<organism evidence="2 3">
    <name type="scientific">Caldanaerovirga acetigignens</name>
    <dbReference type="NCBI Taxonomy" id="447595"/>
    <lineage>
        <taxon>Bacteria</taxon>
        <taxon>Bacillati</taxon>
        <taxon>Bacillota</taxon>
        <taxon>Clostridia</taxon>
        <taxon>Thermosediminibacterales</taxon>
        <taxon>Thermosediminibacteraceae</taxon>
        <taxon>Caldanaerovirga</taxon>
    </lineage>
</organism>
<name>A0A1M7FNY2_9FIRM</name>
<protein>
    <submittedName>
        <fullName evidence="2">Uncharacterized protein</fullName>
    </submittedName>
</protein>
<proteinExistence type="predicted"/>
<dbReference type="EMBL" id="FRCR01000001">
    <property type="protein sequence ID" value="SHM05409.1"/>
    <property type="molecule type" value="Genomic_DNA"/>
</dbReference>
<dbReference type="RefSeq" id="WP_073253065.1">
    <property type="nucleotide sequence ID" value="NZ_FRCR01000001.1"/>
</dbReference>
<evidence type="ECO:0000256" key="1">
    <source>
        <dbReference type="PROSITE-ProRule" id="PRU00182"/>
    </source>
</evidence>
<dbReference type="CDD" id="cd00165">
    <property type="entry name" value="S4"/>
    <property type="match status" value="1"/>
</dbReference>
<keyword evidence="1" id="KW-0694">RNA-binding</keyword>
<accession>A0A1M7FNY2</accession>
<dbReference type="Gene3D" id="3.10.290.10">
    <property type="entry name" value="RNA-binding S4 domain"/>
    <property type="match status" value="1"/>
</dbReference>
<dbReference type="AlphaFoldDB" id="A0A1M7FNY2"/>
<reference evidence="3" key="1">
    <citation type="submission" date="2016-11" db="EMBL/GenBank/DDBJ databases">
        <authorList>
            <person name="Varghese N."/>
            <person name="Submissions S."/>
        </authorList>
    </citation>
    <scope>NUCLEOTIDE SEQUENCE [LARGE SCALE GENOMIC DNA]</scope>
    <source>
        <strain evidence="3">DSM 18802</strain>
    </source>
</reference>
<sequence>MKFIVDEVQEGLTIGEFLKAKGFSGRVLRRLKRKGKIFLNGEKIFASAKVTSGDIVEVDLSEESKIKPSYTCTVFSKSRPHRKIYVAIVEGSVKEEWGL</sequence>
<evidence type="ECO:0000313" key="2">
    <source>
        <dbReference type="EMBL" id="SHM05409.1"/>
    </source>
</evidence>
<dbReference type="STRING" id="447595.SAMN05660826_00084"/>
<gene>
    <name evidence="2" type="ORF">SAMN05660826_00084</name>
</gene>
<dbReference type="GO" id="GO:0003723">
    <property type="term" value="F:RNA binding"/>
    <property type="evidence" value="ECO:0007669"/>
    <property type="project" value="UniProtKB-KW"/>
</dbReference>
<dbReference type="InterPro" id="IPR036986">
    <property type="entry name" value="S4_RNA-bd_sf"/>
</dbReference>
<dbReference type="Proteomes" id="UP000184375">
    <property type="component" value="Unassembled WGS sequence"/>
</dbReference>
<evidence type="ECO:0000313" key="3">
    <source>
        <dbReference type="Proteomes" id="UP000184375"/>
    </source>
</evidence>
<dbReference type="PROSITE" id="PS50889">
    <property type="entry name" value="S4"/>
    <property type="match status" value="1"/>
</dbReference>